<sequence length="70" mass="8108">MPVNACYSERRGGNWEGFNNDWMTSFKVAGGCCRFYEHEDCMREMFMSCGEDSNVGNAWNDKLSSVFCWL</sequence>
<evidence type="ECO:0000313" key="1">
    <source>
        <dbReference type="EMBL" id="PSN66536.1"/>
    </source>
</evidence>
<reference evidence="1 2" key="1">
    <citation type="journal article" date="2018" name="Front. Microbiol.">
        <title>Genome-Wide Analysis of Corynespora cassiicola Leaf Fall Disease Putative Effectors.</title>
        <authorList>
            <person name="Lopez D."/>
            <person name="Ribeiro S."/>
            <person name="Label P."/>
            <person name="Fumanal B."/>
            <person name="Venisse J.S."/>
            <person name="Kohler A."/>
            <person name="de Oliveira R.R."/>
            <person name="Labutti K."/>
            <person name="Lipzen A."/>
            <person name="Lail K."/>
            <person name="Bauer D."/>
            <person name="Ohm R.A."/>
            <person name="Barry K.W."/>
            <person name="Spatafora J."/>
            <person name="Grigoriev I.V."/>
            <person name="Martin F.M."/>
            <person name="Pujade-Renaud V."/>
        </authorList>
    </citation>
    <scope>NUCLEOTIDE SEQUENCE [LARGE SCALE GENOMIC DNA]</scope>
    <source>
        <strain evidence="1 2">Philippines</strain>
    </source>
</reference>
<dbReference type="SUPFAM" id="SSF49695">
    <property type="entry name" value="gamma-Crystallin-like"/>
    <property type="match status" value="1"/>
</dbReference>
<protein>
    <submittedName>
        <fullName evidence="1">Uncharacterized protein</fullName>
    </submittedName>
</protein>
<dbReference type="EMBL" id="KZ678136">
    <property type="protein sequence ID" value="PSN66536.1"/>
    <property type="molecule type" value="Genomic_DNA"/>
</dbReference>
<accession>A0A2T2NMN5</accession>
<gene>
    <name evidence="1" type="ORF">BS50DRAFT_574938</name>
</gene>
<dbReference type="STRING" id="1448308.A0A2T2NMN5"/>
<dbReference type="OrthoDB" id="5150738at2759"/>
<dbReference type="InterPro" id="IPR011024">
    <property type="entry name" value="G_crystallin-like"/>
</dbReference>
<dbReference type="AlphaFoldDB" id="A0A2T2NMN5"/>
<dbReference type="Proteomes" id="UP000240883">
    <property type="component" value="Unassembled WGS sequence"/>
</dbReference>
<organism evidence="1 2">
    <name type="scientific">Corynespora cassiicola Philippines</name>
    <dbReference type="NCBI Taxonomy" id="1448308"/>
    <lineage>
        <taxon>Eukaryota</taxon>
        <taxon>Fungi</taxon>
        <taxon>Dikarya</taxon>
        <taxon>Ascomycota</taxon>
        <taxon>Pezizomycotina</taxon>
        <taxon>Dothideomycetes</taxon>
        <taxon>Pleosporomycetidae</taxon>
        <taxon>Pleosporales</taxon>
        <taxon>Corynesporascaceae</taxon>
        <taxon>Corynespora</taxon>
    </lineage>
</organism>
<evidence type="ECO:0000313" key="2">
    <source>
        <dbReference type="Proteomes" id="UP000240883"/>
    </source>
</evidence>
<dbReference type="Gene3D" id="2.60.20.10">
    <property type="entry name" value="Crystallins"/>
    <property type="match status" value="1"/>
</dbReference>
<proteinExistence type="predicted"/>
<name>A0A2T2NMN5_CORCC</name>
<keyword evidence="2" id="KW-1185">Reference proteome</keyword>